<comment type="caution">
    <text evidence="2">The sequence shown here is derived from an EMBL/GenBank/DDBJ whole genome shotgun (WGS) entry which is preliminary data.</text>
</comment>
<keyword evidence="1" id="KW-0472">Membrane</keyword>
<feature type="transmembrane region" description="Helical" evidence="1">
    <location>
        <begin position="80"/>
        <end position="98"/>
    </location>
</feature>
<reference evidence="2 3" key="1">
    <citation type="submission" date="2018-09" db="EMBL/GenBank/DDBJ databases">
        <title>Genomic Encyclopedia of Archaeal and Bacterial Type Strains, Phase II (KMG-II): from individual species to whole genera.</title>
        <authorList>
            <person name="Goeker M."/>
        </authorList>
    </citation>
    <scope>NUCLEOTIDE SEQUENCE [LARGE SCALE GENOMIC DNA]</scope>
    <source>
        <strain evidence="2 3">DSM 26283</strain>
    </source>
</reference>
<dbReference type="Proteomes" id="UP000284892">
    <property type="component" value="Unassembled WGS sequence"/>
</dbReference>
<dbReference type="OrthoDB" id="1453530at2"/>
<feature type="transmembrane region" description="Helical" evidence="1">
    <location>
        <begin position="12"/>
        <end position="29"/>
    </location>
</feature>
<feature type="transmembrane region" description="Helical" evidence="1">
    <location>
        <begin position="209"/>
        <end position="231"/>
    </location>
</feature>
<feature type="transmembrane region" description="Helical" evidence="1">
    <location>
        <begin position="110"/>
        <end position="136"/>
    </location>
</feature>
<accession>A0A420DLJ3</accession>
<feature type="transmembrane region" description="Helical" evidence="1">
    <location>
        <begin position="142"/>
        <end position="160"/>
    </location>
</feature>
<feature type="transmembrane region" description="Helical" evidence="1">
    <location>
        <begin position="41"/>
        <end position="60"/>
    </location>
</feature>
<dbReference type="RefSeq" id="WP_120200482.1">
    <property type="nucleotide sequence ID" value="NZ_RAQJ01000002.1"/>
</dbReference>
<proteinExistence type="predicted"/>
<keyword evidence="1" id="KW-1133">Transmembrane helix</keyword>
<sequence>MKQFLLDNYSLITKAFEIIAAVFGSIYLSKTKDTRYKIFVNYLWLTVAVEFIGEYTAFLQNNYDNEWYNAIKNSVFCRNTWLFNIYTFLSIGLLGIFYSRFFSSKISKAIIRFVVLGYSLFVLIYFTATDAFFVMSLPYDEILGTVIICTYILLYFMELIKSDSILVFYKTPLFYISVSLLFWYICVTPLFIFNGYFRAINTDFVIFRYLLLLLINVITFLCVTFGFWYSLYKRKL</sequence>
<protein>
    <recommendedName>
        <fullName evidence="4">Bacteriorhodopsin-like protein</fullName>
    </recommendedName>
</protein>
<dbReference type="EMBL" id="RAQJ01000002">
    <property type="protein sequence ID" value="RKE95156.1"/>
    <property type="molecule type" value="Genomic_DNA"/>
</dbReference>
<gene>
    <name evidence="2" type="ORF">BXY80_1341</name>
</gene>
<evidence type="ECO:0000313" key="2">
    <source>
        <dbReference type="EMBL" id="RKE95156.1"/>
    </source>
</evidence>
<evidence type="ECO:0008006" key="4">
    <source>
        <dbReference type="Google" id="ProtNLM"/>
    </source>
</evidence>
<feature type="transmembrane region" description="Helical" evidence="1">
    <location>
        <begin position="172"/>
        <end position="197"/>
    </location>
</feature>
<evidence type="ECO:0000256" key="1">
    <source>
        <dbReference type="SAM" id="Phobius"/>
    </source>
</evidence>
<dbReference type="AlphaFoldDB" id="A0A420DLJ3"/>
<keyword evidence="1" id="KW-0812">Transmembrane</keyword>
<name>A0A420DLJ3_9FLAO</name>
<evidence type="ECO:0000313" key="3">
    <source>
        <dbReference type="Proteomes" id="UP000284892"/>
    </source>
</evidence>
<organism evidence="2 3">
    <name type="scientific">Ichthyenterobacterium magnum</name>
    <dbReference type="NCBI Taxonomy" id="1230530"/>
    <lineage>
        <taxon>Bacteria</taxon>
        <taxon>Pseudomonadati</taxon>
        <taxon>Bacteroidota</taxon>
        <taxon>Flavobacteriia</taxon>
        <taxon>Flavobacteriales</taxon>
        <taxon>Flavobacteriaceae</taxon>
        <taxon>Ichthyenterobacterium</taxon>
    </lineage>
</organism>
<keyword evidence="3" id="KW-1185">Reference proteome</keyword>